<dbReference type="AlphaFoldDB" id="Q2FNS0"/>
<organism evidence="2 3">
    <name type="scientific">Methanospirillum hungatei JF-1 (strain ATCC 27890 / DSM 864 / NBRC 100397 / JF-1)</name>
    <dbReference type="NCBI Taxonomy" id="323259"/>
    <lineage>
        <taxon>Archaea</taxon>
        <taxon>Methanobacteriati</taxon>
        <taxon>Methanobacteriota</taxon>
        <taxon>Stenosarchaea group</taxon>
        <taxon>Methanomicrobia</taxon>
        <taxon>Methanomicrobiales</taxon>
        <taxon>Methanospirillaceae</taxon>
        <taxon>Methanospirillum</taxon>
    </lineage>
</organism>
<proteinExistence type="predicted"/>
<dbReference type="HOGENOM" id="CLU_507743_0_0_2"/>
<dbReference type="EnsemblBacteria" id="ABD41238">
    <property type="protein sequence ID" value="ABD41238"/>
    <property type="gene ID" value="Mhun_1504"/>
</dbReference>
<evidence type="ECO:0000313" key="3">
    <source>
        <dbReference type="Proteomes" id="UP000001941"/>
    </source>
</evidence>
<keyword evidence="1" id="KW-0175">Coiled coil</keyword>
<protein>
    <submittedName>
        <fullName evidence="2">Uncharacterized protein</fullName>
    </submittedName>
</protein>
<name>Q2FNS0_METHJ</name>
<dbReference type="KEGG" id="mhu:Mhun_1504"/>
<dbReference type="OrthoDB" id="117897at2157"/>
<dbReference type="GeneID" id="3922442"/>
<accession>Q2FNS0</accession>
<dbReference type="EMBL" id="CP000254">
    <property type="protein sequence ID" value="ABD41238.1"/>
    <property type="molecule type" value="Genomic_DNA"/>
</dbReference>
<evidence type="ECO:0000256" key="1">
    <source>
        <dbReference type="SAM" id="Coils"/>
    </source>
</evidence>
<dbReference type="InParanoid" id="Q2FNS0"/>
<keyword evidence="3" id="KW-1185">Reference proteome</keyword>
<evidence type="ECO:0000313" key="2">
    <source>
        <dbReference type="EMBL" id="ABD41238.1"/>
    </source>
</evidence>
<dbReference type="RefSeq" id="WP_011448507.1">
    <property type="nucleotide sequence ID" value="NC_007796.1"/>
</dbReference>
<feature type="coiled-coil region" evidence="1">
    <location>
        <begin position="179"/>
        <end position="252"/>
    </location>
</feature>
<dbReference type="STRING" id="323259.Mhun_1504"/>
<reference evidence="3" key="1">
    <citation type="journal article" date="2016" name="Stand. Genomic Sci.">
        <title>Complete genome sequence of Methanospirillum hungatei type strain JF1.</title>
        <authorList>
            <person name="Gunsalus R.P."/>
            <person name="Cook L.E."/>
            <person name="Crable B."/>
            <person name="Rohlin L."/>
            <person name="McDonald E."/>
            <person name="Mouttaki H."/>
            <person name="Sieber J.R."/>
            <person name="Poweleit N."/>
            <person name="Zhou H."/>
            <person name="Lapidus A.L."/>
            <person name="Daligault H.E."/>
            <person name="Land M."/>
            <person name="Gilna P."/>
            <person name="Ivanova N."/>
            <person name="Kyrpides N."/>
            <person name="Culley D.E."/>
            <person name="McInerney M.J."/>
        </authorList>
    </citation>
    <scope>NUCLEOTIDE SEQUENCE [LARGE SCALE GENOMIC DNA]</scope>
    <source>
        <strain evidence="3">ATCC 27890 / DSM 864 / NBRC 100397 / JF-1</strain>
    </source>
</reference>
<sequence>MSSLIVVEIALARSDDDVAGQSIEWIKKRIHSLLSSAERRFDTLTNKNERVIKLHEELTEIAEQILTPDYPAWKSPESSRKTMELFFRKADRFRIVLIQLLLEENEMRLLEEVYIQKIENLLDRLVSESFISAENPAYLEYRRSVENLSNVAVQSERINSYKTLISDIATRYYTCRYTLLSLNNRIAELKKEASSLELKNVSLQDLEILHSLQGQISSLSEISDIEARKEKLKSLEEQLSALDHRVSGIEHTTLGGIPHEEPDSEEVKAKIAHDVSLELLTMEAEFFHGRIGFFDYDETESSDYEPVAKETTPERLALQRENLQLEYGLLKEKIPEKTVIREDLEEIIQTLSLDPDAGALLDAAMILYHDPFPELRELSVIRRQYDAYYLQKKSKSLSDKQWGTVIQSILEAMKGRGYRVKSRKMTNLRDSFRRGSIEVFSPVSHYSIMISINPLDELVFRLVRIVDGLDIDELDPDQIQKDDAHASAVWSRDYAILQDELKKEHILFIERLKKNPDEVPIQQLTRFDILTDEHIS</sequence>
<gene>
    <name evidence="2" type="ordered locus">Mhun_1504</name>
</gene>
<dbReference type="Proteomes" id="UP000001941">
    <property type="component" value="Chromosome"/>
</dbReference>
<dbReference type="eggNOG" id="arCOG07272">
    <property type="taxonomic scope" value="Archaea"/>
</dbReference>